<dbReference type="RefSeq" id="YP_009168381.1">
    <property type="nucleotide sequence ID" value="NC_027988.2"/>
</dbReference>
<accession>A0A0R6CHH4</accession>
<sequence>MQQTIDSERQREKECYHEHFPRNNTAYDAKLFPKMCFYPLTTDVALLQFHYEHTGHAYAISADHECAYLTSPVSDEDV</sequence>
<reference evidence="1 2" key="1">
    <citation type="journal article" date="2015" name="Genome Announc.">
        <title>Complete Genome Sequence of Citrobacter Phage CVT22 Isolated from the Gut of the Formosan Subterranean Termite, Coptotermes formosanus Shiraki.</title>
        <authorList>
            <person name="Tikhe C.V."/>
            <person name="Martin T.M."/>
            <person name="Gissendanner C.R."/>
            <person name="Husseneder C."/>
        </authorList>
    </citation>
    <scope>NUCLEOTIDE SEQUENCE [LARGE SCALE GENOMIC DNA]</scope>
</reference>
<protein>
    <submittedName>
        <fullName evidence="1">Uncharacterized protein</fullName>
    </submittedName>
</protein>
<evidence type="ECO:0000313" key="2">
    <source>
        <dbReference type="Proteomes" id="UP000202282"/>
    </source>
</evidence>
<name>A0A0R6CHH4_9CAUD</name>
<evidence type="ECO:0000313" key="1">
    <source>
        <dbReference type="EMBL" id="AJT60703.1"/>
    </source>
</evidence>
<dbReference type="EMBL" id="KP774835">
    <property type="protein sequence ID" value="AJT60703.1"/>
    <property type="molecule type" value="Genomic_DNA"/>
</dbReference>
<dbReference type="GeneID" id="26040407"/>
<keyword evidence="2" id="KW-1185">Reference proteome</keyword>
<dbReference type="Proteomes" id="UP000202282">
    <property type="component" value="Segment"/>
</dbReference>
<proteinExistence type="predicted"/>
<dbReference type="KEGG" id="vg:26040407"/>
<organism evidence="1 2">
    <name type="scientific">Citrobacter phage CVT22</name>
    <dbReference type="NCBI Taxonomy" id="1622234"/>
    <lineage>
        <taxon>Viruses</taxon>
        <taxon>Duplodnaviria</taxon>
        <taxon>Heunggongvirae</taxon>
        <taxon>Uroviricota</taxon>
        <taxon>Caudoviricetes</taxon>
        <taxon>Zobellviridae</taxon>
        <taxon>Citrovirus</taxon>
        <taxon>Citrovirus coptotermitis</taxon>
    </lineage>
</organism>